<keyword evidence="2" id="KW-0675">Receptor</keyword>
<dbReference type="EMBL" id="SRLO01001395">
    <property type="protein sequence ID" value="TNN38203.1"/>
    <property type="molecule type" value="Genomic_DNA"/>
</dbReference>
<evidence type="ECO:0000313" key="2">
    <source>
        <dbReference type="EMBL" id="TNN38203.1"/>
    </source>
</evidence>
<reference evidence="2 3" key="1">
    <citation type="submission" date="2019-03" db="EMBL/GenBank/DDBJ databases">
        <title>First draft genome of Liparis tanakae, snailfish: a comprehensive survey of snailfish specific genes.</title>
        <authorList>
            <person name="Kim W."/>
            <person name="Song I."/>
            <person name="Jeong J.-H."/>
            <person name="Kim D."/>
            <person name="Kim S."/>
            <person name="Ryu S."/>
            <person name="Song J.Y."/>
            <person name="Lee S.K."/>
        </authorList>
    </citation>
    <scope>NUCLEOTIDE SEQUENCE [LARGE SCALE GENOMIC DNA]</scope>
    <source>
        <tissue evidence="2">Muscle</tissue>
    </source>
</reference>
<comment type="caution">
    <text evidence="2">The sequence shown here is derived from an EMBL/GenBank/DDBJ whole genome shotgun (WGS) entry which is preliminary data.</text>
</comment>
<name>A0A4Z2FBQ0_9TELE</name>
<protein>
    <submittedName>
        <fullName evidence="2">Low density lipoprotein receptor adapter protein 1-A</fullName>
    </submittedName>
</protein>
<sequence length="83" mass="8764">MDALKSAGRAIVRSPSAAKQSWTSGRHRTPDGSAEVKGHSDYCVVLLKGPPAGQAPLVPHNATLTYDSYRALWGPIGHSRAAL</sequence>
<dbReference type="AlphaFoldDB" id="A0A4Z2FBQ0"/>
<evidence type="ECO:0000256" key="1">
    <source>
        <dbReference type="SAM" id="MobiDB-lite"/>
    </source>
</evidence>
<gene>
    <name evidence="2" type="primary">ldlrap1-a</name>
    <name evidence="2" type="ORF">EYF80_051635</name>
</gene>
<organism evidence="2 3">
    <name type="scientific">Liparis tanakae</name>
    <name type="common">Tanaka's snailfish</name>
    <dbReference type="NCBI Taxonomy" id="230148"/>
    <lineage>
        <taxon>Eukaryota</taxon>
        <taxon>Metazoa</taxon>
        <taxon>Chordata</taxon>
        <taxon>Craniata</taxon>
        <taxon>Vertebrata</taxon>
        <taxon>Euteleostomi</taxon>
        <taxon>Actinopterygii</taxon>
        <taxon>Neopterygii</taxon>
        <taxon>Teleostei</taxon>
        <taxon>Neoteleostei</taxon>
        <taxon>Acanthomorphata</taxon>
        <taxon>Eupercaria</taxon>
        <taxon>Perciformes</taxon>
        <taxon>Cottioidei</taxon>
        <taxon>Cottales</taxon>
        <taxon>Liparidae</taxon>
        <taxon>Liparis</taxon>
    </lineage>
</organism>
<keyword evidence="2" id="KW-0449">Lipoprotein</keyword>
<evidence type="ECO:0000313" key="3">
    <source>
        <dbReference type="Proteomes" id="UP000314294"/>
    </source>
</evidence>
<feature type="region of interest" description="Disordered" evidence="1">
    <location>
        <begin position="1"/>
        <end position="35"/>
    </location>
</feature>
<keyword evidence="3" id="KW-1185">Reference proteome</keyword>
<proteinExistence type="predicted"/>
<accession>A0A4Z2FBQ0</accession>
<dbReference type="Proteomes" id="UP000314294">
    <property type="component" value="Unassembled WGS sequence"/>
</dbReference>